<dbReference type="EMBL" id="JH001672">
    <property type="protein sequence ID" value="EGV99740.1"/>
    <property type="molecule type" value="Genomic_DNA"/>
</dbReference>
<sequence length="51" mass="5886">MDLPEPELQMIVSCCVSPLEEQPVLFSSEPSLQLWKLQSLCLPLREKRICQ</sequence>
<name>G3IA79_CRIGR</name>
<dbReference type="Proteomes" id="UP000001075">
    <property type="component" value="Unassembled WGS sequence"/>
</dbReference>
<proteinExistence type="predicted"/>
<organism evidence="1 2">
    <name type="scientific">Cricetulus griseus</name>
    <name type="common">Chinese hamster</name>
    <name type="synonym">Cricetulus barabensis griseus</name>
    <dbReference type="NCBI Taxonomy" id="10029"/>
    <lineage>
        <taxon>Eukaryota</taxon>
        <taxon>Metazoa</taxon>
        <taxon>Chordata</taxon>
        <taxon>Craniata</taxon>
        <taxon>Vertebrata</taxon>
        <taxon>Euteleostomi</taxon>
        <taxon>Mammalia</taxon>
        <taxon>Eutheria</taxon>
        <taxon>Euarchontoglires</taxon>
        <taxon>Glires</taxon>
        <taxon>Rodentia</taxon>
        <taxon>Myomorpha</taxon>
        <taxon>Muroidea</taxon>
        <taxon>Cricetidae</taxon>
        <taxon>Cricetinae</taxon>
        <taxon>Cricetulus</taxon>
    </lineage>
</organism>
<evidence type="ECO:0000313" key="2">
    <source>
        <dbReference type="Proteomes" id="UP000001075"/>
    </source>
</evidence>
<dbReference type="InParanoid" id="G3IA79"/>
<protein>
    <submittedName>
        <fullName evidence="1">Uncharacterized protein</fullName>
    </submittedName>
</protein>
<reference evidence="2" key="1">
    <citation type="journal article" date="2011" name="Nat. Biotechnol.">
        <title>The genomic sequence of the Chinese hamster ovary (CHO)-K1 cell line.</title>
        <authorList>
            <person name="Xu X."/>
            <person name="Nagarajan H."/>
            <person name="Lewis N.E."/>
            <person name="Pan S."/>
            <person name="Cai Z."/>
            <person name="Liu X."/>
            <person name="Chen W."/>
            <person name="Xie M."/>
            <person name="Wang W."/>
            <person name="Hammond S."/>
            <person name="Andersen M.R."/>
            <person name="Neff N."/>
            <person name="Passarelli B."/>
            <person name="Koh W."/>
            <person name="Fan H.C."/>
            <person name="Wang J."/>
            <person name="Gui Y."/>
            <person name="Lee K.H."/>
            <person name="Betenbaugh M.J."/>
            <person name="Quake S.R."/>
            <person name="Famili I."/>
            <person name="Palsson B.O."/>
            <person name="Wang J."/>
        </authorList>
    </citation>
    <scope>NUCLEOTIDE SEQUENCE [LARGE SCALE GENOMIC DNA]</scope>
    <source>
        <strain evidence="2">CHO K1 cell line</strain>
    </source>
</reference>
<evidence type="ECO:0000313" key="1">
    <source>
        <dbReference type="EMBL" id="EGV99740.1"/>
    </source>
</evidence>
<gene>
    <name evidence="1" type="ORF">I79_020496</name>
</gene>
<accession>G3IA79</accession>
<dbReference type="AlphaFoldDB" id="G3IA79"/>